<sequence>MQMELEEGIAMGLMRRTRASLCFMTKRMINLSWRICCVHRQRCWGKEALGRCTRQCLMTGVRWP</sequence>
<dbReference type="AlphaFoldDB" id="A0A2P2NRM1"/>
<dbReference type="EMBL" id="GGEC01064619">
    <property type="protein sequence ID" value="MBX45103.1"/>
    <property type="molecule type" value="Transcribed_RNA"/>
</dbReference>
<proteinExistence type="predicted"/>
<organism evidence="1">
    <name type="scientific">Rhizophora mucronata</name>
    <name type="common">Asiatic mangrove</name>
    <dbReference type="NCBI Taxonomy" id="61149"/>
    <lineage>
        <taxon>Eukaryota</taxon>
        <taxon>Viridiplantae</taxon>
        <taxon>Streptophyta</taxon>
        <taxon>Embryophyta</taxon>
        <taxon>Tracheophyta</taxon>
        <taxon>Spermatophyta</taxon>
        <taxon>Magnoliopsida</taxon>
        <taxon>eudicotyledons</taxon>
        <taxon>Gunneridae</taxon>
        <taxon>Pentapetalae</taxon>
        <taxon>rosids</taxon>
        <taxon>fabids</taxon>
        <taxon>Malpighiales</taxon>
        <taxon>Rhizophoraceae</taxon>
        <taxon>Rhizophora</taxon>
    </lineage>
</organism>
<reference evidence="1" key="1">
    <citation type="submission" date="2018-02" db="EMBL/GenBank/DDBJ databases">
        <title>Rhizophora mucronata_Transcriptome.</title>
        <authorList>
            <person name="Meera S.P."/>
            <person name="Sreeshan A."/>
            <person name="Augustine A."/>
        </authorList>
    </citation>
    <scope>NUCLEOTIDE SEQUENCE</scope>
    <source>
        <tissue evidence="1">Leaf</tissue>
    </source>
</reference>
<name>A0A2P2NRM1_RHIMU</name>
<evidence type="ECO:0000313" key="1">
    <source>
        <dbReference type="EMBL" id="MBX45103.1"/>
    </source>
</evidence>
<protein>
    <submittedName>
        <fullName evidence="1">Uncharacterized protein</fullName>
    </submittedName>
</protein>
<accession>A0A2P2NRM1</accession>